<evidence type="ECO:0000259" key="2">
    <source>
        <dbReference type="Pfam" id="PF07179"/>
    </source>
</evidence>
<proteinExistence type="predicted"/>
<gene>
    <name evidence="3" type="ORF">GCM10010470_53030</name>
</gene>
<comment type="caution">
    <text evidence="3">The sequence shown here is derived from an EMBL/GenBank/DDBJ whole genome shotgun (WGS) entry which is preliminary data.</text>
</comment>
<protein>
    <submittedName>
        <fullName evidence="3">DUF1266 domain-containing protein</fullName>
    </submittedName>
</protein>
<dbReference type="InterPro" id="IPR009677">
    <property type="entry name" value="DUF1266"/>
</dbReference>
<feature type="domain" description="SseB protein N-terminal" evidence="2">
    <location>
        <begin position="56"/>
        <end position="128"/>
    </location>
</feature>
<sequence length="397" mass="44252">MAEMITGAGGAEPGGPPLPTDVERALYATKVRGDWDGYLRVLLTNDLFGYSSRTQIDSSKLGLPHWQYLHGPDGRKLLPVYTRGELLPPRQDVVVHPVELPLSRVDAVLAEWRGVVVNPGTPTEAHFPDIHKQRKSWKALKESTPRVGADAILRTKYTGPLHGPLAHGLACGALLATHNKVVWNDIGDCYDHYAEDVLVLRDAWNVTDRDGCLGQLSFLLRGMNSPAQIEFLLGVREAMTRRWPGTRDDAEAWRKISVDQFLALGNDPGGIPAIQELIGRILRYEARFRADGVLPPDGRVTSTLGYDYGRAVNFARWGLSARYLTFNEAEQAILEAGELSRKAHRSWADFSAGYILGRVLRFDEETYGEFYHPVVGAHRILLNEPSSPWRNIPFNVD</sequence>
<evidence type="ECO:0000313" key="4">
    <source>
        <dbReference type="Proteomes" id="UP001500979"/>
    </source>
</evidence>
<dbReference type="Pfam" id="PF07179">
    <property type="entry name" value="SseB"/>
    <property type="match status" value="1"/>
</dbReference>
<dbReference type="InterPro" id="IPR009839">
    <property type="entry name" value="SseB_N"/>
</dbReference>
<keyword evidence="4" id="KW-1185">Reference proteome</keyword>
<evidence type="ECO:0000313" key="3">
    <source>
        <dbReference type="EMBL" id="GAA2811085.1"/>
    </source>
</evidence>
<feature type="domain" description="DUF1266" evidence="1">
    <location>
        <begin position="200"/>
        <end position="394"/>
    </location>
</feature>
<dbReference type="Pfam" id="PF06889">
    <property type="entry name" value="DUF1266"/>
    <property type="match status" value="1"/>
</dbReference>
<dbReference type="EMBL" id="BAAAUX010000023">
    <property type="protein sequence ID" value="GAA2811085.1"/>
    <property type="molecule type" value="Genomic_DNA"/>
</dbReference>
<accession>A0ABN3VMB2</accession>
<reference evidence="3 4" key="1">
    <citation type="journal article" date="2019" name="Int. J. Syst. Evol. Microbiol.">
        <title>The Global Catalogue of Microorganisms (GCM) 10K type strain sequencing project: providing services to taxonomists for standard genome sequencing and annotation.</title>
        <authorList>
            <consortium name="The Broad Institute Genomics Platform"/>
            <consortium name="The Broad Institute Genome Sequencing Center for Infectious Disease"/>
            <person name="Wu L."/>
            <person name="Ma J."/>
        </authorList>
    </citation>
    <scope>NUCLEOTIDE SEQUENCE [LARGE SCALE GENOMIC DNA]</scope>
    <source>
        <strain evidence="3 4">JCM 9383</strain>
    </source>
</reference>
<dbReference type="Proteomes" id="UP001500979">
    <property type="component" value="Unassembled WGS sequence"/>
</dbReference>
<evidence type="ECO:0000259" key="1">
    <source>
        <dbReference type="Pfam" id="PF06889"/>
    </source>
</evidence>
<organism evidence="3 4">
    <name type="scientific">Saccharopolyspora taberi</name>
    <dbReference type="NCBI Taxonomy" id="60895"/>
    <lineage>
        <taxon>Bacteria</taxon>
        <taxon>Bacillati</taxon>
        <taxon>Actinomycetota</taxon>
        <taxon>Actinomycetes</taxon>
        <taxon>Pseudonocardiales</taxon>
        <taxon>Pseudonocardiaceae</taxon>
        <taxon>Saccharopolyspora</taxon>
    </lineage>
</organism>
<name>A0ABN3VMB2_9PSEU</name>